<dbReference type="Proteomes" id="UP001177140">
    <property type="component" value="Unassembled WGS sequence"/>
</dbReference>
<comment type="caution">
    <text evidence="2">The sequence shown here is derived from an EMBL/GenBank/DDBJ whole genome shotgun (WGS) entry which is preliminary data.</text>
</comment>
<sequence length="52" mass="5891">VKLFPGRALEYEPKNCERQKAESDFVTVVEFSEENPYGKAVALLNLKSGFLK</sequence>
<dbReference type="PANTHER" id="PTHR34365:SF7">
    <property type="entry name" value="GLYCINE-RICH DOMAIN-CONTAINING PROTEIN 1"/>
    <property type="match status" value="1"/>
</dbReference>
<dbReference type="Pfam" id="PF25335">
    <property type="entry name" value="GRDP_C"/>
    <property type="match status" value="1"/>
</dbReference>
<proteinExistence type="predicted"/>
<feature type="domain" description="GRPD C-terminal" evidence="1">
    <location>
        <begin position="1"/>
        <end position="52"/>
    </location>
</feature>
<feature type="non-terminal residue" evidence="2">
    <location>
        <position position="52"/>
    </location>
</feature>
<feature type="non-terminal residue" evidence="2">
    <location>
        <position position="1"/>
    </location>
</feature>
<dbReference type="PANTHER" id="PTHR34365">
    <property type="entry name" value="ENOLASE (DUF1399)"/>
    <property type="match status" value="1"/>
</dbReference>
<dbReference type="AlphaFoldDB" id="A0AA41SDJ8"/>
<evidence type="ECO:0000313" key="3">
    <source>
        <dbReference type="Proteomes" id="UP001177140"/>
    </source>
</evidence>
<evidence type="ECO:0000313" key="2">
    <source>
        <dbReference type="EMBL" id="MCL7031468.1"/>
    </source>
</evidence>
<protein>
    <recommendedName>
        <fullName evidence="1">GRPD C-terminal domain-containing protein</fullName>
    </recommendedName>
</protein>
<evidence type="ECO:0000259" key="1">
    <source>
        <dbReference type="Pfam" id="PF25335"/>
    </source>
</evidence>
<reference evidence="2" key="1">
    <citation type="submission" date="2022-03" db="EMBL/GenBank/DDBJ databases">
        <title>A functionally conserved STORR gene fusion in Papaver species that diverged 16.8 million years ago.</title>
        <authorList>
            <person name="Catania T."/>
        </authorList>
    </citation>
    <scope>NUCLEOTIDE SEQUENCE</scope>
    <source>
        <strain evidence="2">S-191538</strain>
    </source>
</reference>
<gene>
    <name evidence="2" type="ORF">MKW94_018265</name>
</gene>
<dbReference type="InterPro" id="IPR009836">
    <property type="entry name" value="GRDP-like"/>
</dbReference>
<keyword evidence="3" id="KW-1185">Reference proteome</keyword>
<organism evidence="2 3">
    <name type="scientific">Papaver nudicaule</name>
    <name type="common">Iceland poppy</name>
    <dbReference type="NCBI Taxonomy" id="74823"/>
    <lineage>
        <taxon>Eukaryota</taxon>
        <taxon>Viridiplantae</taxon>
        <taxon>Streptophyta</taxon>
        <taxon>Embryophyta</taxon>
        <taxon>Tracheophyta</taxon>
        <taxon>Spermatophyta</taxon>
        <taxon>Magnoliopsida</taxon>
        <taxon>Ranunculales</taxon>
        <taxon>Papaveraceae</taxon>
        <taxon>Papaveroideae</taxon>
        <taxon>Papaver</taxon>
    </lineage>
</organism>
<name>A0AA41SDJ8_PAPNU</name>
<dbReference type="InterPro" id="IPR057518">
    <property type="entry name" value="GRDP_C"/>
</dbReference>
<accession>A0AA41SDJ8</accession>
<dbReference type="EMBL" id="JAJJMA010112548">
    <property type="protein sequence ID" value="MCL7031468.1"/>
    <property type="molecule type" value="Genomic_DNA"/>
</dbReference>